<evidence type="ECO:0000313" key="4">
    <source>
        <dbReference type="Proteomes" id="UP000005408"/>
    </source>
</evidence>
<protein>
    <recommendedName>
        <fullName evidence="2">PiggyBac transposable element-derived protein domain-containing protein</fullName>
    </recommendedName>
</protein>
<dbReference type="AlphaFoldDB" id="A0A8W8MCB2"/>
<accession>A0A8W8MCB2</accession>
<proteinExistence type="predicted"/>
<feature type="domain" description="PiggyBac transposable element-derived protein" evidence="2">
    <location>
        <begin position="199"/>
        <end position="279"/>
    </location>
</feature>
<evidence type="ECO:0000256" key="1">
    <source>
        <dbReference type="SAM" id="MobiDB-lite"/>
    </source>
</evidence>
<keyword evidence="4" id="KW-1185">Reference proteome</keyword>
<reference evidence="3" key="1">
    <citation type="submission" date="2022-08" db="UniProtKB">
        <authorList>
            <consortium name="EnsemblMetazoa"/>
        </authorList>
    </citation>
    <scope>IDENTIFICATION</scope>
    <source>
        <strain evidence="3">05x7-T-G4-1.051#20</strain>
    </source>
</reference>
<feature type="region of interest" description="Disordered" evidence="1">
    <location>
        <begin position="1"/>
        <end position="46"/>
    </location>
</feature>
<evidence type="ECO:0000259" key="2">
    <source>
        <dbReference type="Pfam" id="PF13843"/>
    </source>
</evidence>
<dbReference type="PANTHER" id="PTHR46599">
    <property type="entry name" value="PIGGYBAC TRANSPOSABLE ELEMENT-DERIVED PROTEIN 4"/>
    <property type="match status" value="1"/>
</dbReference>
<dbReference type="PANTHER" id="PTHR46599:SF2">
    <property type="entry name" value="PIGGYBAC TRANSPOSABLE ELEMENT-DERIVED PROTEIN 4-LIKE"/>
    <property type="match status" value="1"/>
</dbReference>
<evidence type="ECO:0000313" key="3">
    <source>
        <dbReference type="EnsemblMetazoa" id="G32867.1:cds"/>
    </source>
</evidence>
<dbReference type="Pfam" id="PF13843">
    <property type="entry name" value="DDE_Tnp_1_7"/>
    <property type="match status" value="2"/>
</dbReference>
<feature type="domain" description="PiggyBac transposable element-derived protein" evidence="2">
    <location>
        <begin position="90"/>
        <end position="193"/>
    </location>
</feature>
<dbReference type="InterPro" id="IPR029526">
    <property type="entry name" value="PGBD"/>
</dbReference>
<name>A0A8W8MCB2_MAGGI</name>
<sequence length="389" mass="44278">MDESADSDSDNSLSDGSDINVNVSDNEGFSFDTDSESDSHETQSSLCTLDSQLSDIGDDLWSSDLHDVEIAEFGEDHGPCHTLDPKNHVYRYFQLMLPSAIFGKIAEETNKYAAQTAESTGQPDPDWVPTDETEVRAYFGLWILMGINQLSDIHMYWSDNKYIGNQGFKDCMTRNRFTMLSRYLHVNDNSTQGAPGSPQVHVLSTASNPLGDEPAIRHRRGGDLVVLQRPPPIQHYQQNYSGVDRSQQYRSKNLVGRPFKKFWKYFMNFIFEISIINSFLLWLNTPGTAKPTKHYSLNDFSLDIAQCLIGDFSSRKRLRKVQPHGPSVSRAGISRHANVKLGEKKRRCRWCSSQGERHETIFGCNMCNIYLCRGACYQMYHIHNQLPHD</sequence>
<organism evidence="3 4">
    <name type="scientific">Magallana gigas</name>
    <name type="common">Pacific oyster</name>
    <name type="synonym">Crassostrea gigas</name>
    <dbReference type="NCBI Taxonomy" id="29159"/>
    <lineage>
        <taxon>Eukaryota</taxon>
        <taxon>Metazoa</taxon>
        <taxon>Spiralia</taxon>
        <taxon>Lophotrochozoa</taxon>
        <taxon>Mollusca</taxon>
        <taxon>Bivalvia</taxon>
        <taxon>Autobranchia</taxon>
        <taxon>Pteriomorphia</taxon>
        <taxon>Ostreida</taxon>
        <taxon>Ostreoidea</taxon>
        <taxon>Ostreidae</taxon>
        <taxon>Magallana</taxon>
    </lineage>
</organism>
<dbReference type="EnsemblMetazoa" id="G32867.1">
    <property type="protein sequence ID" value="G32867.1:cds"/>
    <property type="gene ID" value="G32867"/>
</dbReference>
<dbReference type="Proteomes" id="UP000005408">
    <property type="component" value="Unassembled WGS sequence"/>
</dbReference>